<accession>A0A1L7XGH0</accession>
<keyword evidence="7" id="KW-0812">Transmembrane</keyword>
<dbReference type="InterPro" id="IPR001128">
    <property type="entry name" value="Cyt_P450"/>
</dbReference>
<dbReference type="AlphaFoldDB" id="A0A1L7XGH0"/>
<dbReference type="InterPro" id="IPR017972">
    <property type="entry name" value="Cyt_P450_CS"/>
</dbReference>
<dbReference type="SUPFAM" id="SSF48264">
    <property type="entry name" value="Cytochrome P450"/>
    <property type="match status" value="1"/>
</dbReference>
<evidence type="ECO:0000256" key="5">
    <source>
        <dbReference type="PIRSR" id="PIRSR602403-1"/>
    </source>
</evidence>
<dbReference type="PANTHER" id="PTHR24305">
    <property type="entry name" value="CYTOCHROME P450"/>
    <property type="match status" value="1"/>
</dbReference>
<keyword evidence="6" id="KW-0560">Oxidoreductase</keyword>
<feature type="transmembrane region" description="Helical" evidence="7">
    <location>
        <begin position="27"/>
        <end position="44"/>
    </location>
</feature>
<reference evidence="8 9" key="1">
    <citation type="submission" date="2016-03" db="EMBL/GenBank/DDBJ databases">
        <authorList>
            <person name="Ploux O."/>
        </authorList>
    </citation>
    <scope>NUCLEOTIDE SEQUENCE [LARGE SCALE GENOMIC DNA]</scope>
    <source>
        <strain evidence="8 9">UAMH 11012</strain>
    </source>
</reference>
<comment type="cofactor">
    <cofactor evidence="1 5">
        <name>heme</name>
        <dbReference type="ChEBI" id="CHEBI:30413"/>
    </cofactor>
</comment>
<evidence type="ECO:0000313" key="8">
    <source>
        <dbReference type="EMBL" id="CZR64149.1"/>
    </source>
</evidence>
<evidence type="ECO:0000313" key="9">
    <source>
        <dbReference type="Proteomes" id="UP000184330"/>
    </source>
</evidence>
<evidence type="ECO:0000256" key="4">
    <source>
        <dbReference type="ARBA" id="ARBA00023004"/>
    </source>
</evidence>
<evidence type="ECO:0000256" key="1">
    <source>
        <dbReference type="ARBA" id="ARBA00001971"/>
    </source>
</evidence>
<organism evidence="8 9">
    <name type="scientific">Phialocephala subalpina</name>
    <dbReference type="NCBI Taxonomy" id="576137"/>
    <lineage>
        <taxon>Eukaryota</taxon>
        <taxon>Fungi</taxon>
        <taxon>Dikarya</taxon>
        <taxon>Ascomycota</taxon>
        <taxon>Pezizomycotina</taxon>
        <taxon>Leotiomycetes</taxon>
        <taxon>Helotiales</taxon>
        <taxon>Mollisiaceae</taxon>
        <taxon>Phialocephala</taxon>
        <taxon>Phialocephala fortinii species complex</taxon>
    </lineage>
</organism>
<protein>
    <submittedName>
        <fullName evidence="8">Related to isotrichodermin C-15 hydroxylase (Cytochrome P-450 monooxygenase CYP65A1)</fullName>
    </submittedName>
</protein>
<dbReference type="Pfam" id="PF00067">
    <property type="entry name" value="p450"/>
    <property type="match status" value="1"/>
</dbReference>
<evidence type="ECO:0000256" key="6">
    <source>
        <dbReference type="RuleBase" id="RU000461"/>
    </source>
</evidence>
<dbReference type="PROSITE" id="PS00086">
    <property type="entry name" value="CYTOCHROME_P450"/>
    <property type="match status" value="1"/>
</dbReference>
<keyword evidence="5 6" id="KW-0349">Heme</keyword>
<dbReference type="InterPro" id="IPR050121">
    <property type="entry name" value="Cytochrome_P450_monoxygenase"/>
</dbReference>
<evidence type="ECO:0000256" key="7">
    <source>
        <dbReference type="SAM" id="Phobius"/>
    </source>
</evidence>
<dbReference type="GO" id="GO:0005506">
    <property type="term" value="F:iron ion binding"/>
    <property type="evidence" value="ECO:0007669"/>
    <property type="project" value="InterPro"/>
</dbReference>
<dbReference type="EMBL" id="FJOG01000025">
    <property type="protein sequence ID" value="CZR64149.1"/>
    <property type="molecule type" value="Genomic_DNA"/>
</dbReference>
<dbReference type="GO" id="GO:0004497">
    <property type="term" value="F:monooxygenase activity"/>
    <property type="evidence" value="ECO:0007669"/>
    <property type="project" value="UniProtKB-KW"/>
</dbReference>
<feature type="binding site" description="axial binding residue" evidence="5">
    <location>
        <position position="472"/>
    </location>
    <ligand>
        <name>heme</name>
        <dbReference type="ChEBI" id="CHEBI:30413"/>
    </ligand>
    <ligandPart>
        <name>Fe</name>
        <dbReference type="ChEBI" id="CHEBI:18248"/>
    </ligandPart>
</feature>
<keyword evidence="4 5" id="KW-0408">Iron</keyword>
<keyword evidence="9" id="KW-1185">Reference proteome</keyword>
<keyword evidence="3 5" id="KW-0479">Metal-binding</keyword>
<comment type="similarity">
    <text evidence="2 6">Belongs to the cytochrome P450 family.</text>
</comment>
<keyword evidence="7" id="KW-1133">Transmembrane helix</keyword>
<dbReference type="PANTHER" id="PTHR24305:SF166">
    <property type="entry name" value="CYTOCHROME P450 12A4, MITOCHONDRIAL-RELATED"/>
    <property type="match status" value="1"/>
</dbReference>
<dbReference type="GO" id="GO:0016705">
    <property type="term" value="F:oxidoreductase activity, acting on paired donors, with incorporation or reduction of molecular oxygen"/>
    <property type="evidence" value="ECO:0007669"/>
    <property type="project" value="InterPro"/>
</dbReference>
<dbReference type="CDD" id="cd11069">
    <property type="entry name" value="CYP_FUM15-like"/>
    <property type="match status" value="1"/>
</dbReference>
<keyword evidence="7" id="KW-0472">Membrane</keyword>
<proteinExistence type="inferred from homology"/>
<dbReference type="OrthoDB" id="1470350at2759"/>
<keyword evidence="6 8" id="KW-0503">Monooxygenase</keyword>
<dbReference type="STRING" id="576137.A0A1L7XGH0"/>
<dbReference type="PRINTS" id="PR00385">
    <property type="entry name" value="P450"/>
</dbReference>
<evidence type="ECO:0000256" key="2">
    <source>
        <dbReference type="ARBA" id="ARBA00010617"/>
    </source>
</evidence>
<gene>
    <name evidence="8" type="ORF">PAC_14046</name>
</gene>
<dbReference type="GO" id="GO:0020037">
    <property type="term" value="F:heme binding"/>
    <property type="evidence" value="ECO:0007669"/>
    <property type="project" value="InterPro"/>
</dbReference>
<dbReference type="InterPro" id="IPR036396">
    <property type="entry name" value="Cyt_P450_sf"/>
</dbReference>
<dbReference type="Proteomes" id="UP000184330">
    <property type="component" value="Unassembled WGS sequence"/>
</dbReference>
<name>A0A1L7XGH0_9HELO</name>
<dbReference type="InterPro" id="IPR002403">
    <property type="entry name" value="Cyt_P450_E_grp-IV"/>
</dbReference>
<sequence length="529" mass="58851">MLALAGSTTFLCSRFMATPFSLSSLAALTFSIFVLFNIIWLVFLKPYYFSPLLKLPQEPRNLKHFIKPHNSNEILELMDTVPNNGFIRFLDMFNSEIVTITDPKLVAEFLGTKADHFTKRPKLKKILESILGNGLVVAEGKDHKYQRKHLLPVFNFKVIKNLYPLFWGKATEMTTLIKQEIQSSSPEKNSSAIIDIDDWAGRVSLDIISKAGFGSDFHALSHPETDLNTSYRAAFLPNANSRLAFILSLLTHPTLINSLPTANARTLREAVGAVTNWIRNFIAERQSDMPKEKDTKAVHQDIISAAMENGAFSVENLVDQSKTLLGAGHETSATAVTWGIYLLSQPRYSHIQQRLRSEIRENLPSPTSGVEVTESILDKLPYLEAVSKEILRVYAPVPVLGRIAQSPVEIGGTVFPKGTVIQIHMWAINKSKKLWGEDAREFNPERWLTDKVNGGAKDSLAFLSFGYGSRSCIGRGFALAENKALLAQLIGSFDIKPPHGETEDLNISWGITARMVGGLPLKTTIVEGW</sequence>
<dbReference type="PRINTS" id="PR00465">
    <property type="entry name" value="EP450IV"/>
</dbReference>
<evidence type="ECO:0000256" key="3">
    <source>
        <dbReference type="ARBA" id="ARBA00022723"/>
    </source>
</evidence>
<dbReference type="Gene3D" id="1.10.630.10">
    <property type="entry name" value="Cytochrome P450"/>
    <property type="match status" value="1"/>
</dbReference>